<dbReference type="GO" id="GO:0004620">
    <property type="term" value="F:phospholipase activity"/>
    <property type="evidence" value="ECO:0007669"/>
    <property type="project" value="TreeGrafter"/>
</dbReference>
<dbReference type="SUPFAM" id="SSF140860">
    <property type="entry name" value="Pseudo ankyrin repeat-like"/>
    <property type="match status" value="1"/>
</dbReference>
<feature type="region of interest" description="Disordered" evidence="1">
    <location>
        <begin position="589"/>
        <end position="619"/>
    </location>
</feature>
<sequence length="760" mass="80752">MQDASGLGSLLCFPGIAERIATHLPHNDVPCGMRLVCKATAALLKGKEHTTVRVWLPTSTDEFARRWGRPGAARGLSERQRNKLVVFTVRTGSLANVKVAVEACGLLTPASAWSNAACNGHLHICKWLQDQSVPFDKNREALSLAARNGHRRVCEWLLLEAGYPWTPDALNEALKGGRMELAEWLLEQRPGGPAGTHTNATGRRQVLSGALAGAAYSLPLVKFQRLYRELTESLDAAAAGDSTANTAGTDGGERQQPAASALRALALREGDEPLSEEQRGSVVAGAASSRTPDWRAKVEWLEAEGFPKTPESSVKAAACANALERLRWLRGRGYPLGEGAVKEAAENGDMDVLQYLLTEGAPSGAEVVSRAVHKGRLAALQALHAAGKAKDALAAALNATRRGHMNILLWLVDESGLEVQLSHRLLGRAVQSGNIDMVKWLRQWGCSWEPEDSSRPPLLKLAAHGGHQPTIELMVEQGCPIPDDGVPFISAATHGDMATLRYLRQLAVPWGATGDTFKRCVEEGVRPEVLRWLVAEGCPVAWPSVLAAARARRRQGSPELVTCLEAEYALWKERPRQLLIRLREEEAAAATAPSPVVSTTSSLGGIGNGSSSDSVMSSEEGWIQESQALALRVAALEQEAQELRAELEARGGSPAPGPLASHPKGPQPAADQAAEPHVAPTQAAEEEPTVKKPPEGPGVRSAPSCAVRPLSLLAPTLVGAGVAALSRLPPFAAFAVAATAVACLTRAGARARRPPPLTSA</sequence>
<dbReference type="PANTHER" id="PTHR12393:SF6">
    <property type="entry name" value="SPHINGOMYELIN PHOSPHODIESTERASE 2"/>
    <property type="match status" value="1"/>
</dbReference>
<evidence type="ECO:0000313" key="3">
    <source>
        <dbReference type="Proteomes" id="UP000075714"/>
    </source>
</evidence>
<protein>
    <submittedName>
        <fullName evidence="2">Uncharacterized protein</fullName>
    </submittedName>
</protein>
<name>A0A150GQ32_GONPE</name>
<dbReference type="STRING" id="33097.A0A150GQ32"/>
<feature type="compositionally biased region" description="Low complexity" evidence="1">
    <location>
        <begin position="589"/>
        <end position="618"/>
    </location>
</feature>
<dbReference type="SUPFAM" id="SSF48403">
    <property type="entry name" value="Ankyrin repeat"/>
    <property type="match status" value="1"/>
</dbReference>
<organism evidence="2 3">
    <name type="scientific">Gonium pectorale</name>
    <name type="common">Green alga</name>
    <dbReference type="NCBI Taxonomy" id="33097"/>
    <lineage>
        <taxon>Eukaryota</taxon>
        <taxon>Viridiplantae</taxon>
        <taxon>Chlorophyta</taxon>
        <taxon>core chlorophytes</taxon>
        <taxon>Chlorophyceae</taxon>
        <taxon>CS clade</taxon>
        <taxon>Chlamydomonadales</taxon>
        <taxon>Volvocaceae</taxon>
        <taxon>Gonium</taxon>
    </lineage>
</organism>
<comment type="caution">
    <text evidence="2">The sequence shown here is derived from an EMBL/GenBank/DDBJ whole genome shotgun (WGS) entry which is preliminary data.</text>
</comment>
<dbReference type="PANTHER" id="PTHR12393">
    <property type="entry name" value="SPHINGOMYELIN PHOSPHODIESTERASE RELATED"/>
    <property type="match status" value="1"/>
</dbReference>
<gene>
    <name evidence="2" type="ORF">GPECTOR_11g287</name>
</gene>
<dbReference type="GO" id="GO:0071944">
    <property type="term" value="C:cell periphery"/>
    <property type="evidence" value="ECO:0007669"/>
    <property type="project" value="TreeGrafter"/>
</dbReference>
<accession>A0A150GQ32</accession>
<dbReference type="EMBL" id="LSYV01000012">
    <property type="protein sequence ID" value="KXZ51848.1"/>
    <property type="molecule type" value="Genomic_DNA"/>
</dbReference>
<proteinExistence type="predicted"/>
<dbReference type="GO" id="GO:0030149">
    <property type="term" value="P:sphingolipid catabolic process"/>
    <property type="evidence" value="ECO:0007669"/>
    <property type="project" value="TreeGrafter"/>
</dbReference>
<dbReference type="AlphaFoldDB" id="A0A150GQ32"/>
<keyword evidence="3" id="KW-1185">Reference proteome</keyword>
<dbReference type="Pfam" id="PF12796">
    <property type="entry name" value="Ank_2"/>
    <property type="match status" value="1"/>
</dbReference>
<evidence type="ECO:0000256" key="1">
    <source>
        <dbReference type="SAM" id="MobiDB-lite"/>
    </source>
</evidence>
<dbReference type="GO" id="GO:0005783">
    <property type="term" value="C:endoplasmic reticulum"/>
    <property type="evidence" value="ECO:0007669"/>
    <property type="project" value="TreeGrafter"/>
</dbReference>
<dbReference type="InterPro" id="IPR036770">
    <property type="entry name" value="Ankyrin_rpt-contain_sf"/>
</dbReference>
<dbReference type="GO" id="GO:0046513">
    <property type="term" value="P:ceramide biosynthetic process"/>
    <property type="evidence" value="ECO:0007669"/>
    <property type="project" value="TreeGrafter"/>
</dbReference>
<reference evidence="3" key="1">
    <citation type="journal article" date="2016" name="Nat. Commun.">
        <title>The Gonium pectorale genome demonstrates co-option of cell cycle regulation during the evolution of multicellularity.</title>
        <authorList>
            <person name="Hanschen E.R."/>
            <person name="Marriage T.N."/>
            <person name="Ferris P.J."/>
            <person name="Hamaji T."/>
            <person name="Toyoda A."/>
            <person name="Fujiyama A."/>
            <person name="Neme R."/>
            <person name="Noguchi H."/>
            <person name="Minakuchi Y."/>
            <person name="Suzuki M."/>
            <person name="Kawai-Toyooka H."/>
            <person name="Smith D.R."/>
            <person name="Sparks H."/>
            <person name="Anderson J."/>
            <person name="Bakaric R."/>
            <person name="Luria V."/>
            <person name="Karger A."/>
            <person name="Kirschner M.W."/>
            <person name="Durand P.M."/>
            <person name="Michod R.E."/>
            <person name="Nozaki H."/>
            <person name="Olson B.J."/>
        </authorList>
    </citation>
    <scope>NUCLEOTIDE SEQUENCE [LARGE SCALE GENOMIC DNA]</scope>
    <source>
        <strain evidence="3">NIES-2863</strain>
    </source>
</reference>
<dbReference type="Proteomes" id="UP000075714">
    <property type="component" value="Unassembled WGS sequence"/>
</dbReference>
<feature type="region of interest" description="Disordered" evidence="1">
    <location>
        <begin position="648"/>
        <end position="703"/>
    </location>
</feature>
<dbReference type="InterPro" id="IPR002110">
    <property type="entry name" value="Ankyrin_rpt"/>
</dbReference>
<evidence type="ECO:0000313" key="2">
    <source>
        <dbReference type="EMBL" id="KXZ51848.1"/>
    </source>
</evidence>
<dbReference type="OrthoDB" id="542667at2759"/>
<dbReference type="GO" id="GO:0016020">
    <property type="term" value="C:membrane"/>
    <property type="evidence" value="ECO:0007669"/>
    <property type="project" value="TreeGrafter"/>
</dbReference>
<dbReference type="Gene3D" id="1.25.40.20">
    <property type="entry name" value="Ankyrin repeat-containing domain"/>
    <property type="match status" value="2"/>
</dbReference>